<dbReference type="PATRIC" id="fig|104336.4.peg.292"/>
<dbReference type="EMBL" id="JYIU01000022">
    <property type="protein sequence ID" value="KJL26405.1"/>
    <property type="molecule type" value="Genomic_DNA"/>
</dbReference>
<keyword evidence="4" id="KW-1185">Reference proteome</keyword>
<dbReference type="SUPFAM" id="SSF46955">
    <property type="entry name" value="Putative DNA-binding domain"/>
    <property type="match status" value="1"/>
</dbReference>
<accession>A0A0F0L203</accession>
<dbReference type="InterPro" id="IPR047057">
    <property type="entry name" value="MerR_fam"/>
</dbReference>
<evidence type="ECO:0000313" key="3">
    <source>
        <dbReference type="EMBL" id="KJL26405.1"/>
    </source>
</evidence>
<proteinExistence type="predicted"/>
<gene>
    <name evidence="3" type="primary">hmrR_1</name>
    <name evidence="3" type="ORF">RN50_00285</name>
</gene>
<dbReference type="InterPro" id="IPR000551">
    <property type="entry name" value="MerR-type_HTH_dom"/>
</dbReference>
<protein>
    <submittedName>
        <fullName evidence="3">HTH-type transcriptional regulator HmrR</fullName>
    </submittedName>
</protein>
<evidence type="ECO:0000256" key="1">
    <source>
        <dbReference type="ARBA" id="ARBA00023125"/>
    </source>
</evidence>
<reference evidence="3 4" key="1">
    <citation type="submission" date="2015-02" db="EMBL/GenBank/DDBJ databases">
        <title>Draft genome sequences of ten Microbacterium spp. with emphasis on heavy metal contaminated environments.</title>
        <authorList>
            <person name="Corretto E."/>
        </authorList>
    </citation>
    <scope>NUCLEOTIDE SEQUENCE [LARGE SCALE GENOMIC DNA]</scope>
    <source>
        <strain evidence="3 4">DSM 12966</strain>
    </source>
</reference>
<dbReference type="Gene3D" id="1.10.1660.10">
    <property type="match status" value="1"/>
</dbReference>
<dbReference type="PROSITE" id="PS50937">
    <property type="entry name" value="HTH_MERR_2"/>
    <property type="match status" value="1"/>
</dbReference>
<dbReference type="PRINTS" id="PR00040">
    <property type="entry name" value="HTHMERR"/>
</dbReference>
<comment type="caution">
    <text evidence="3">The sequence shown here is derived from an EMBL/GenBank/DDBJ whole genome shotgun (WGS) entry which is preliminary data.</text>
</comment>
<dbReference type="PANTHER" id="PTHR30204:SF93">
    <property type="entry name" value="HTH MERR-TYPE DOMAIN-CONTAINING PROTEIN"/>
    <property type="match status" value="1"/>
</dbReference>
<dbReference type="InterPro" id="IPR009061">
    <property type="entry name" value="DNA-bd_dom_put_sf"/>
</dbReference>
<dbReference type="GO" id="GO:0003700">
    <property type="term" value="F:DNA-binding transcription factor activity"/>
    <property type="evidence" value="ECO:0007669"/>
    <property type="project" value="InterPro"/>
</dbReference>
<feature type="domain" description="HTH merR-type" evidence="2">
    <location>
        <begin position="18"/>
        <end position="86"/>
    </location>
</feature>
<dbReference type="SMART" id="SM00422">
    <property type="entry name" value="HTH_MERR"/>
    <property type="match status" value="1"/>
</dbReference>
<keyword evidence="1" id="KW-0238">DNA-binding</keyword>
<name>A0A0F0L203_9MICO</name>
<dbReference type="AlphaFoldDB" id="A0A0F0L203"/>
<dbReference type="Pfam" id="PF13411">
    <property type="entry name" value="MerR_1"/>
    <property type="match status" value="1"/>
</dbReference>
<evidence type="ECO:0000313" key="4">
    <source>
        <dbReference type="Proteomes" id="UP000033572"/>
    </source>
</evidence>
<dbReference type="PANTHER" id="PTHR30204">
    <property type="entry name" value="REDOX-CYCLING DRUG-SENSING TRANSCRIPTIONAL ACTIVATOR SOXR"/>
    <property type="match status" value="1"/>
</dbReference>
<organism evidence="3 4">
    <name type="scientific">Microbacterium foliorum</name>
    <dbReference type="NCBI Taxonomy" id="104336"/>
    <lineage>
        <taxon>Bacteria</taxon>
        <taxon>Bacillati</taxon>
        <taxon>Actinomycetota</taxon>
        <taxon>Actinomycetes</taxon>
        <taxon>Micrococcales</taxon>
        <taxon>Microbacteriaceae</taxon>
        <taxon>Microbacterium</taxon>
    </lineage>
</organism>
<evidence type="ECO:0000259" key="2">
    <source>
        <dbReference type="PROSITE" id="PS50937"/>
    </source>
</evidence>
<sequence length="137" mass="15812">MPEQDLGTAWAAESDEHCLSIGEMVERTGVSERLLRYYEDKGLLHPERTSRGHRMYAPTDIPRANLIRFLIRGGFQTTQIRFLFDCIAHHIDVRPLCGELLVDLQSEVDRINEELQDLTRTRDYIASLLRGPDSRES</sequence>
<dbReference type="Proteomes" id="UP000033572">
    <property type="component" value="Unassembled WGS sequence"/>
</dbReference>
<dbReference type="GO" id="GO:0003677">
    <property type="term" value="F:DNA binding"/>
    <property type="evidence" value="ECO:0007669"/>
    <property type="project" value="UniProtKB-KW"/>
</dbReference>